<dbReference type="CDD" id="cd00136">
    <property type="entry name" value="PDZ_canonical"/>
    <property type="match status" value="1"/>
</dbReference>
<dbReference type="Proteomes" id="UP000037460">
    <property type="component" value="Unassembled WGS sequence"/>
</dbReference>
<feature type="compositionally biased region" description="Low complexity" evidence="1">
    <location>
        <begin position="14"/>
        <end position="23"/>
    </location>
</feature>
<reference evidence="4" key="1">
    <citation type="journal article" date="2015" name="PLoS Genet.">
        <title>Genome Sequence and Transcriptome Analyses of Chrysochromulina tobin: Metabolic Tools for Enhanced Algal Fitness in the Prominent Order Prymnesiales (Haptophyceae).</title>
        <authorList>
            <person name="Hovde B.T."/>
            <person name="Deodato C.R."/>
            <person name="Hunsperger H.M."/>
            <person name="Ryken S.A."/>
            <person name="Yost W."/>
            <person name="Jha R.K."/>
            <person name="Patterson J."/>
            <person name="Monnat R.J. Jr."/>
            <person name="Barlow S.B."/>
            <person name="Starkenburg S.R."/>
            <person name="Cattolico R.A."/>
        </authorList>
    </citation>
    <scope>NUCLEOTIDE SEQUENCE</scope>
    <source>
        <strain evidence="4">CCMP291</strain>
    </source>
</reference>
<dbReference type="PROSITE" id="PS50106">
    <property type="entry name" value="PDZ"/>
    <property type="match status" value="1"/>
</dbReference>
<dbReference type="InterPro" id="IPR038513">
    <property type="entry name" value="FAIM1_dom_sf"/>
</dbReference>
<dbReference type="AlphaFoldDB" id="A0A0M0LQT3"/>
<dbReference type="SUPFAM" id="SSF50156">
    <property type="entry name" value="PDZ domain-like"/>
    <property type="match status" value="1"/>
</dbReference>
<dbReference type="OrthoDB" id="2157866at2759"/>
<accession>A0A0M0LQT3</accession>
<dbReference type="InterPro" id="IPR036034">
    <property type="entry name" value="PDZ_sf"/>
</dbReference>
<feature type="region of interest" description="Disordered" evidence="1">
    <location>
        <begin position="1"/>
        <end position="66"/>
    </location>
</feature>
<evidence type="ECO:0000313" key="4">
    <source>
        <dbReference type="Proteomes" id="UP000037460"/>
    </source>
</evidence>
<feature type="compositionally biased region" description="Basic and acidic residues" evidence="1">
    <location>
        <begin position="1"/>
        <end position="13"/>
    </location>
</feature>
<gene>
    <name evidence="3" type="ORF">Ctob_013110</name>
</gene>
<evidence type="ECO:0000259" key="2">
    <source>
        <dbReference type="PROSITE" id="PS50106"/>
    </source>
</evidence>
<comment type="caution">
    <text evidence="3">The sequence shown here is derived from an EMBL/GenBank/DDBJ whole genome shotgun (WGS) entry which is preliminary data.</text>
</comment>
<name>A0A0M0LQT3_9EUKA</name>
<evidence type="ECO:0000256" key="1">
    <source>
        <dbReference type="SAM" id="MobiDB-lite"/>
    </source>
</evidence>
<proteinExistence type="predicted"/>
<dbReference type="EMBL" id="JWZX01000312">
    <property type="protein sequence ID" value="KOO53257.1"/>
    <property type="molecule type" value="Genomic_DNA"/>
</dbReference>
<feature type="compositionally biased region" description="Low complexity" evidence="1">
    <location>
        <begin position="37"/>
        <end position="66"/>
    </location>
</feature>
<feature type="region of interest" description="Disordered" evidence="1">
    <location>
        <begin position="376"/>
        <end position="395"/>
    </location>
</feature>
<sequence>MSRLESFRKEQAKAAEVAATAPAPLDGTRSRLESFRAARGLPPAAADPGAAEPAAADPAPRASSTGFSLNLPAAGLGGGGSGSSGAPAIPALSLGSVPSAGSGPLSARKLKKEVLNASSSSLDSSNAAGTITLRDELGTPRSVRVVQSEEHENFNMIQVKWVYTLNDKYYQILLRHGRRSGIRKIYVNKEMVERTKTLFGYFVDNGSQHQFKSLQIDNEVSNECARVRLHALNTALTLRCARNGAWQEIERDIGITGAGLSTEMGTHFVRPVVGTDGFGMTLANCGQRADGVVVLELEPGFPAHRSGLLVGDIILSVGEECIVDTNKYEKPRIPLPAGATNLEVGDVILYLARAPDPITFVVAGRDLAVMGMPRAAPMAPETPRDDIYDQPGGGA</sequence>
<dbReference type="Gene3D" id="2.40.128.180">
    <property type="match status" value="1"/>
</dbReference>
<dbReference type="InterPro" id="IPR001478">
    <property type="entry name" value="PDZ"/>
</dbReference>
<dbReference type="Pfam" id="PF00595">
    <property type="entry name" value="PDZ"/>
    <property type="match status" value="1"/>
</dbReference>
<keyword evidence="4" id="KW-1185">Reference proteome</keyword>
<feature type="domain" description="PDZ" evidence="2">
    <location>
        <begin position="274"/>
        <end position="366"/>
    </location>
</feature>
<protein>
    <recommendedName>
        <fullName evidence="2">PDZ domain-containing protein</fullName>
    </recommendedName>
</protein>
<evidence type="ECO:0000313" key="3">
    <source>
        <dbReference type="EMBL" id="KOO53257.1"/>
    </source>
</evidence>
<organism evidence="3 4">
    <name type="scientific">Chrysochromulina tobinii</name>
    <dbReference type="NCBI Taxonomy" id="1460289"/>
    <lineage>
        <taxon>Eukaryota</taxon>
        <taxon>Haptista</taxon>
        <taxon>Haptophyta</taxon>
        <taxon>Prymnesiophyceae</taxon>
        <taxon>Prymnesiales</taxon>
        <taxon>Chrysochromulinaceae</taxon>
        <taxon>Chrysochromulina</taxon>
    </lineage>
</organism>
<dbReference type="Gene3D" id="2.30.42.10">
    <property type="match status" value="1"/>
</dbReference>
<dbReference type="SMART" id="SM00228">
    <property type="entry name" value="PDZ"/>
    <property type="match status" value="1"/>
</dbReference>